<reference evidence="2 3" key="1">
    <citation type="submission" date="2024-01" db="EMBL/GenBank/DDBJ databases">
        <title>The genomes of 5 underutilized Papilionoideae crops provide insights into root nodulation and disease resistanc.</title>
        <authorList>
            <person name="Yuan L."/>
        </authorList>
    </citation>
    <scope>NUCLEOTIDE SEQUENCE [LARGE SCALE GENOMIC DNA]</scope>
    <source>
        <strain evidence="2">ZHUSHIDOU_FW_LH</strain>
        <tissue evidence="2">Leaf</tissue>
    </source>
</reference>
<dbReference type="PANTHER" id="PTHR35988:SF2">
    <property type="entry name" value="15-CIS-ZETA-CAROTENE ISOMERASE, CHLOROPLASTIC"/>
    <property type="match status" value="1"/>
</dbReference>
<dbReference type="EMBL" id="JAYWIO010000003">
    <property type="protein sequence ID" value="KAK7273217.1"/>
    <property type="molecule type" value="Genomic_DNA"/>
</dbReference>
<proteinExistence type="predicted"/>
<feature type="transmembrane region" description="Helical" evidence="1">
    <location>
        <begin position="40"/>
        <end position="63"/>
    </location>
</feature>
<keyword evidence="3" id="KW-1185">Reference proteome</keyword>
<sequence>MQVHGYISLPASGGSGSFIMVHGVPAELRGETMYNVKCEVLTLAVMLILILIFAGVHSGLASLRDTGEKIIGERAFRVLFTGLSLPLAVSTIQINSVSSLLSNDTRCNLTSSPSYPSLPFLSLPYKTPLPFHSKHHIIASQFHCIFWG</sequence>
<organism evidence="2 3">
    <name type="scientific">Crotalaria pallida</name>
    <name type="common">Smooth rattlebox</name>
    <name type="synonym">Crotalaria striata</name>
    <dbReference type="NCBI Taxonomy" id="3830"/>
    <lineage>
        <taxon>Eukaryota</taxon>
        <taxon>Viridiplantae</taxon>
        <taxon>Streptophyta</taxon>
        <taxon>Embryophyta</taxon>
        <taxon>Tracheophyta</taxon>
        <taxon>Spermatophyta</taxon>
        <taxon>Magnoliopsida</taxon>
        <taxon>eudicotyledons</taxon>
        <taxon>Gunneridae</taxon>
        <taxon>Pentapetalae</taxon>
        <taxon>rosids</taxon>
        <taxon>fabids</taxon>
        <taxon>Fabales</taxon>
        <taxon>Fabaceae</taxon>
        <taxon>Papilionoideae</taxon>
        <taxon>50 kb inversion clade</taxon>
        <taxon>genistoids sensu lato</taxon>
        <taxon>core genistoids</taxon>
        <taxon>Crotalarieae</taxon>
        <taxon>Crotalaria</taxon>
    </lineage>
</organism>
<dbReference type="AlphaFoldDB" id="A0AAN9IBF9"/>
<protein>
    <submittedName>
        <fullName evidence="2">Uncharacterized protein</fullName>
    </submittedName>
</protein>
<dbReference type="GO" id="GO:0009507">
    <property type="term" value="C:chloroplast"/>
    <property type="evidence" value="ECO:0007669"/>
    <property type="project" value="TreeGrafter"/>
</dbReference>
<keyword evidence="1" id="KW-0812">Transmembrane</keyword>
<name>A0AAN9IBF9_CROPI</name>
<evidence type="ECO:0000313" key="3">
    <source>
        <dbReference type="Proteomes" id="UP001372338"/>
    </source>
</evidence>
<gene>
    <name evidence="2" type="ORF">RIF29_14266</name>
</gene>
<dbReference type="GO" id="GO:0090471">
    <property type="term" value="F:9,15,9'-tri-cis-zeta-carotene isomerase activity"/>
    <property type="evidence" value="ECO:0007669"/>
    <property type="project" value="TreeGrafter"/>
</dbReference>
<dbReference type="GO" id="GO:0016120">
    <property type="term" value="P:carotene biosynthetic process"/>
    <property type="evidence" value="ECO:0007669"/>
    <property type="project" value="TreeGrafter"/>
</dbReference>
<dbReference type="Proteomes" id="UP001372338">
    <property type="component" value="Unassembled WGS sequence"/>
</dbReference>
<keyword evidence="1" id="KW-0472">Membrane</keyword>
<evidence type="ECO:0000313" key="2">
    <source>
        <dbReference type="EMBL" id="KAK7273217.1"/>
    </source>
</evidence>
<comment type="caution">
    <text evidence="2">The sequence shown here is derived from an EMBL/GenBank/DDBJ whole genome shotgun (WGS) entry which is preliminary data.</text>
</comment>
<feature type="transmembrane region" description="Helical" evidence="1">
    <location>
        <begin position="75"/>
        <end position="94"/>
    </location>
</feature>
<accession>A0AAN9IBF9</accession>
<dbReference type="PANTHER" id="PTHR35988">
    <property type="entry name" value="15-CIS-ZETA-CAROTENE ISOMERASE, CHLOROPLASTIC"/>
    <property type="match status" value="1"/>
</dbReference>
<keyword evidence="1" id="KW-1133">Transmembrane helix</keyword>
<evidence type="ECO:0000256" key="1">
    <source>
        <dbReference type="SAM" id="Phobius"/>
    </source>
</evidence>